<sequence length="75" mass="9094">MWNDLWDRHPGKLIGSMIGFLFGIIYLIVGFWHTFMFALIVFIGFYIGRKMDSKEEWKMIASIKFRLSRLLDRYR</sequence>
<proteinExistence type="predicted"/>
<reference evidence="2 3" key="1">
    <citation type="submission" date="2023-08" db="EMBL/GenBank/DDBJ databases">
        <authorList>
            <person name="Park J.-S."/>
        </authorList>
    </citation>
    <scope>NUCLEOTIDE SEQUENCE [LARGE SCALE GENOMIC DNA]</scope>
    <source>
        <strain evidence="2 3">2205SS18-9</strain>
    </source>
</reference>
<accession>A0ABT9IW93</accession>
<dbReference type="EMBL" id="JAVAMP010000002">
    <property type="protein sequence ID" value="MDP5273603.1"/>
    <property type="molecule type" value="Genomic_DNA"/>
</dbReference>
<evidence type="ECO:0000313" key="3">
    <source>
        <dbReference type="Proteomes" id="UP001231941"/>
    </source>
</evidence>
<keyword evidence="1" id="KW-0812">Transmembrane</keyword>
<keyword evidence="1" id="KW-1133">Transmembrane helix</keyword>
<feature type="transmembrane region" description="Helical" evidence="1">
    <location>
        <begin position="20"/>
        <end position="48"/>
    </location>
</feature>
<dbReference type="InterPro" id="IPR018730">
    <property type="entry name" value="DUF2273"/>
</dbReference>
<protein>
    <submittedName>
        <fullName evidence="2">DUF2273 domain-containing protein</fullName>
    </submittedName>
</protein>
<dbReference type="Pfam" id="PF10031">
    <property type="entry name" value="DUF2273"/>
    <property type="match status" value="1"/>
</dbReference>
<organism evidence="2 3">
    <name type="scientific">Chengkuizengella axinellae</name>
    <dbReference type="NCBI Taxonomy" id="3064388"/>
    <lineage>
        <taxon>Bacteria</taxon>
        <taxon>Bacillati</taxon>
        <taxon>Bacillota</taxon>
        <taxon>Bacilli</taxon>
        <taxon>Bacillales</taxon>
        <taxon>Paenibacillaceae</taxon>
        <taxon>Chengkuizengella</taxon>
    </lineage>
</organism>
<dbReference type="RefSeq" id="WP_305990914.1">
    <property type="nucleotide sequence ID" value="NZ_JAVAMP010000002.1"/>
</dbReference>
<comment type="caution">
    <text evidence="2">The sequence shown here is derived from an EMBL/GenBank/DDBJ whole genome shotgun (WGS) entry which is preliminary data.</text>
</comment>
<name>A0ABT9IW93_9BACL</name>
<dbReference type="Proteomes" id="UP001231941">
    <property type="component" value="Unassembled WGS sequence"/>
</dbReference>
<keyword evidence="3" id="KW-1185">Reference proteome</keyword>
<keyword evidence="1" id="KW-0472">Membrane</keyword>
<evidence type="ECO:0000256" key="1">
    <source>
        <dbReference type="SAM" id="Phobius"/>
    </source>
</evidence>
<evidence type="ECO:0000313" key="2">
    <source>
        <dbReference type="EMBL" id="MDP5273603.1"/>
    </source>
</evidence>
<gene>
    <name evidence="2" type="ORF">Q5Y73_05775</name>
</gene>